<comment type="similarity">
    <text evidence="3">Belongs to the GST superfamily. Sigma family.</text>
</comment>
<dbReference type="Pfam" id="PF14497">
    <property type="entry name" value="GST_C_3"/>
    <property type="match status" value="1"/>
</dbReference>
<protein>
    <recommendedName>
        <fullName evidence="1">glutathione transferase</fullName>
        <ecNumber evidence="1">2.5.1.18</ecNumber>
    </recommendedName>
</protein>
<evidence type="ECO:0000259" key="5">
    <source>
        <dbReference type="PROSITE" id="PS50404"/>
    </source>
</evidence>
<dbReference type="GO" id="GO:0006749">
    <property type="term" value="P:glutathione metabolic process"/>
    <property type="evidence" value="ECO:0007669"/>
    <property type="project" value="TreeGrafter"/>
</dbReference>
<dbReference type="Pfam" id="PF02798">
    <property type="entry name" value="GST_N"/>
    <property type="match status" value="1"/>
</dbReference>
<dbReference type="SFLD" id="SFLDG00363">
    <property type="entry name" value="AMPS_(cytGST):_Alpha-__Mu-__Pi"/>
    <property type="match status" value="1"/>
</dbReference>
<evidence type="ECO:0000313" key="7">
    <source>
        <dbReference type="EMBL" id="JAS49705.1"/>
    </source>
</evidence>
<dbReference type="InterPro" id="IPR050213">
    <property type="entry name" value="GST_superfamily"/>
</dbReference>
<evidence type="ECO:0000256" key="4">
    <source>
        <dbReference type="ARBA" id="ARBA00047960"/>
    </source>
</evidence>
<name>A0A1B6FHP4_9HEMI</name>
<feature type="domain" description="GST C-terminal" evidence="6">
    <location>
        <begin position="116"/>
        <end position="239"/>
    </location>
</feature>
<keyword evidence="2" id="KW-0808">Transferase</keyword>
<evidence type="ECO:0000256" key="3">
    <source>
        <dbReference type="ARBA" id="ARBA00038317"/>
    </source>
</evidence>
<organism evidence="7">
    <name type="scientific">Cuerna arida</name>
    <dbReference type="NCBI Taxonomy" id="1464854"/>
    <lineage>
        <taxon>Eukaryota</taxon>
        <taxon>Metazoa</taxon>
        <taxon>Ecdysozoa</taxon>
        <taxon>Arthropoda</taxon>
        <taxon>Hexapoda</taxon>
        <taxon>Insecta</taxon>
        <taxon>Pterygota</taxon>
        <taxon>Neoptera</taxon>
        <taxon>Paraneoptera</taxon>
        <taxon>Hemiptera</taxon>
        <taxon>Auchenorrhyncha</taxon>
        <taxon>Membracoidea</taxon>
        <taxon>Cicadellidae</taxon>
        <taxon>Cicadellinae</taxon>
        <taxon>Proconiini</taxon>
        <taxon>Cuerna</taxon>
    </lineage>
</organism>
<reference evidence="7" key="1">
    <citation type="submission" date="2015-11" db="EMBL/GenBank/DDBJ databases">
        <title>De novo transcriptome assembly of four potential Pierce s Disease insect vectors from Arizona vineyards.</title>
        <authorList>
            <person name="Tassone E.E."/>
        </authorList>
    </citation>
    <scope>NUCLEOTIDE SEQUENCE</scope>
</reference>
<dbReference type="SUPFAM" id="SSF52833">
    <property type="entry name" value="Thioredoxin-like"/>
    <property type="match status" value="1"/>
</dbReference>
<feature type="non-terminal residue" evidence="7">
    <location>
        <position position="1"/>
    </location>
</feature>
<dbReference type="GO" id="GO:0004602">
    <property type="term" value="F:glutathione peroxidase activity"/>
    <property type="evidence" value="ECO:0007669"/>
    <property type="project" value="UniProtKB-ARBA"/>
</dbReference>
<evidence type="ECO:0000256" key="1">
    <source>
        <dbReference type="ARBA" id="ARBA00012452"/>
    </source>
</evidence>
<dbReference type="InterPro" id="IPR040079">
    <property type="entry name" value="Glutathione_S-Trfase"/>
</dbReference>
<accession>A0A1B6FHP4</accession>
<dbReference type="Gene3D" id="3.40.30.10">
    <property type="entry name" value="Glutaredoxin"/>
    <property type="match status" value="1"/>
</dbReference>
<dbReference type="CDD" id="cd03192">
    <property type="entry name" value="GST_C_Sigma_like"/>
    <property type="match status" value="1"/>
</dbReference>
<gene>
    <name evidence="7" type="ORF">g.12211</name>
</gene>
<dbReference type="PANTHER" id="PTHR11571">
    <property type="entry name" value="GLUTATHIONE S-TRANSFERASE"/>
    <property type="match status" value="1"/>
</dbReference>
<dbReference type="Gene3D" id="1.20.1050.10">
    <property type="match status" value="1"/>
</dbReference>
<dbReference type="InterPro" id="IPR004045">
    <property type="entry name" value="Glutathione_S-Trfase_N"/>
</dbReference>
<dbReference type="SFLD" id="SFLDS00019">
    <property type="entry name" value="Glutathione_Transferase_(cytos"/>
    <property type="match status" value="1"/>
</dbReference>
<dbReference type="AlphaFoldDB" id="A0A1B6FHP4"/>
<dbReference type="CDD" id="cd03039">
    <property type="entry name" value="GST_N_Sigma_like"/>
    <property type="match status" value="1"/>
</dbReference>
<evidence type="ECO:0000259" key="6">
    <source>
        <dbReference type="PROSITE" id="PS50405"/>
    </source>
</evidence>
<dbReference type="GO" id="GO:0004364">
    <property type="term" value="F:glutathione transferase activity"/>
    <property type="evidence" value="ECO:0007669"/>
    <property type="project" value="UniProtKB-EC"/>
</dbReference>
<dbReference type="SFLD" id="SFLDG01205">
    <property type="entry name" value="AMPS.1"/>
    <property type="match status" value="1"/>
</dbReference>
<dbReference type="PROSITE" id="PS50405">
    <property type="entry name" value="GST_CTER"/>
    <property type="match status" value="1"/>
</dbReference>
<dbReference type="FunFam" id="1.20.1050.10:FF:000030">
    <property type="entry name" value="Glutathione S-transferase S1"/>
    <property type="match status" value="1"/>
</dbReference>
<dbReference type="InterPro" id="IPR010987">
    <property type="entry name" value="Glutathione-S-Trfase_C-like"/>
</dbReference>
<dbReference type="InterPro" id="IPR036249">
    <property type="entry name" value="Thioredoxin-like_sf"/>
</dbReference>
<evidence type="ECO:0000256" key="2">
    <source>
        <dbReference type="ARBA" id="ARBA00022679"/>
    </source>
</evidence>
<dbReference type="SUPFAM" id="SSF47616">
    <property type="entry name" value="GST C-terminal domain-like"/>
    <property type="match status" value="1"/>
</dbReference>
<dbReference type="PROSITE" id="PS50404">
    <property type="entry name" value="GST_NTER"/>
    <property type="match status" value="1"/>
</dbReference>
<comment type="catalytic activity">
    <reaction evidence="4">
        <text>RX + glutathione = an S-substituted glutathione + a halide anion + H(+)</text>
        <dbReference type="Rhea" id="RHEA:16437"/>
        <dbReference type="ChEBI" id="CHEBI:15378"/>
        <dbReference type="ChEBI" id="CHEBI:16042"/>
        <dbReference type="ChEBI" id="CHEBI:17792"/>
        <dbReference type="ChEBI" id="CHEBI:57925"/>
        <dbReference type="ChEBI" id="CHEBI:90779"/>
        <dbReference type="EC" id="2.5.1.18"/>
    </reaction>
</comment>
<dbReference type="EC" id="2.5.1.18" evidence="1"/>
<feature type="domain" description="GST N-terminal" evidence="5">
    <location>
        <begin position="36"/>
        <end position="114"/>
    </location>
</feature>
<dbReference type="EMBL" id="GECZ01020064">
    <property type="protein sequence ID" value="JAS49705.1"/>
    <property type="molecule type" value="Transcribed_RNA"/>
</dbReference>
<sequence length="242" mass="27929">CLSCSLSRVVHDSSRPIVYIFGATKTIHTLYIVMAHKPKFTYFNCIGLGEPIRFLFAYLDRDYEDNRFEDDAWDKLKPTTPWGKVPVLEVEGQKPVAQSIAIARYLGKEAGLNGKDPWEDLRIDEIVYVINDFRAELAKYQYEENEARKKELEGPLFDTTVPFYMSRLEAHVKSNNGFLANGKLSWADIYFAAISDYLSYMNRQKDILEGCPLLKALKEKVFSLPKIKDYIAKRPITDELKH</sequence>
<dbReference type="InterPro" id="IPR004046">
    <property type="entry name" value="GST_C"/>
</dbReference>
<dbReference type="InterPro" id="IPR036282">
    <property type="entry name" value="Glutathione-S-Trfase_C_sf"/>
</dbReference>
<dbReference type="PANTHER" id="PTHR11571:SF224">
    <property type="entry name" value="HEMATOPOIETIC PROSTAGLANDIN D SYNTHASE"/>
    <property type="match status" value="1"/>
</dbReference>
<proteinExistence type="inferred from homology"/>
<dbReference type="FunFam" id="3.40.30.10:FF:000035">
    <property type="entry name" value="hematopoietic prostaglandin D synthase"/>
    <property type="match status" value="1"/>
</dbReference>